<reference evidence="3" key="1">
    <citation type="journal article" date="2019" name="Int. J. Syst. Evol. Microbiol.">
        <title>The Global Catalogue of Microorganisms (GCM) 10K type strain sequencing project: providing services to taxonomists for standard genome sequencing and annotation.</title>
        <authorList>
            <consortium name="The Broad Institute Genomics Platform"/>
            <consortium name="The Broad Institute Genome Sequencing Center for Infectious Disease"/>
            <person name="Wu L."/>
            <person name="Ma J."/>
        </authorList>
    </citation>
    <scope>NUCLEOTIDE SEQUENCE [LARGE SCALE GENOMIC DNA]</scope>
    <source>
        <strain evidence="3">CCUG 73951</strain>
    </source>
</reference>
<protein>
    <submittedName>
        <fullName evidence="2">Uncharacterized protein</fullName>
    </submittedName>
</protein>
<dbReference type="EMBL" id="JBHTBY010000002">
    <property type="protein sequence ID" value="MFC7319996.1"/>
    <property type="molecule type" value="Genomic_DNA"/>
</dbReference>
<gene>
    <name evidence="2" type="ORF">ACFQMN_03745</name>
</gene>
<keyword evidence="1" id="KW-0812">Transmembrane</keyword>
<keyword evidence="1" id="KW-1133">Transmembrane helix</keyword>
<dbReference type="Proteomes" id="UP001596494">
    <property type="component" value="Unassembled WGS sequence"/>
</dbReference>
<name>A0ABW2K1Y3_9BACI</name>
<comment type="caution">
    <text evidence="2">The sequence shown here is derived from an EMBL/GenBank/DDBJ whole genome shotgun (WGS) entry which is preliminary data.</text>
</comment>
<evidence type="ECO:0000313" key="2">
    <source>
        <dbReference type="EMBL" id="MFC7319996.1"/>
    </source>
</evidence>
<feature type="transmembrane region" description="Helical" evidence="1">
    <location>
        <begin position="59"/>
        <end position="80"/>
    </location>
</feature>
<dbReference type="RefSeq" id="WP_289217022.1">
    <property type="nucleotide sequence ID" value="NZ_JAPVRC010000011.1"/>
</dbReference>
<evidence type="ECO:0000256" key="1">
    <source>
        <dbReference type="SAM" id="Phobius"/>
    </source>
</evidence>
<feature type="transmembrane region" description="Helical" evidence="1">
    <location>
        <begin position="29"/>
        <end position="47"/>
    </location>
</feature>
<organism evidence="2 3">
    <name type="scientific">Halobacillus campisalis</name>
    <dbReference type="NCBI Taxonomy" id="435909"/>
    <lineage>
        <taxon>Bacteria</taxon>
        <taxon>Bacillati</taxon>
        <taxon>Bacillota</taxon>
        <taxon>Bacilli</taxon>
        <taxon>Bacillales</taxon>
        <taxon>Bacillaceae</taxon>
        <taxon>Halobacillus</taxon>
    </lineage>
</organism>
<keyword evidence="3" id="KW-1185">Reference proteome</keyword>
<accession>A0ABW2K1Y3</accession>
<sequence>MRRKFGIISTLLFLASLAAYITMLSGNDGFLFAGVVISLVGVVFAIFSEKGPYRKVGFIGNGLIIIVTIIIPLIVTTFFWNTP</sequence>
<proteinExistence type="predicted"/>
<keyword evidence="1" id="KW-0472">Membrane</keyword>
<evidence type="ECO:0000313" key="3">
    <source>
        <dbReference type="Proteomes" id="UP001596494"/>
    </source>
</evidence>